<evidence type="ECO:0000256" key="8">
    <source>
        <dbReference type="PIRSR" id="PIRSR613078-2"/>
    </source>
</evidence>
<feature type="binding site" evidence="6 8">
    <location>
        <begin position="21"/>
        <end position="22"/>
    </location>
    <ligand>
        <name>substrate</name>
    </ligand>
</feature>
<comment type="function">
    <text evidence="6 10">Catalyzes the interconversion of 2-phosphoglycerate and 3-phosphoglycerate.</text>
</comment>
<comment type="catalytic activity">
    <reaction evidence="1 6 10">
        <text>(2R)-2-phosphoglycerate = (2R)-3-phosphoglycerate</text>
        <dbReference type="Rhea" id="RHEA:15901"/>
        <dbReference type="ChEBI" id="CHEBI:58272"/>
        <dbReference type="ChEBI" id="CHEBI:58289"/>
        <dbReference type="EC" id="5.4.2.11"/>
    </reaction>
</comment>
<proteinExistence type="inferred from homology"/>
<feature type="binding site" evidence="6 8">
    <location>
        <position position="98"/>
    </location>
    <ligand>
        <name>substrate</name>
    </ligand>
</feature>
<dbReference type="NCBIfam" id="NF010713">
    <property type="entry name" value="PRK14115.1"/>
    <property type="match status" value="1"/>
</dbReference>
<comment type="pathway">
    <text evidence="6 10">Carbohydrate degradation; glycolysis; pyruvate from D-glyceraldehyde 3-phosphate: step 3/5.</text>
</comment>
<dbReference type="NCBIfam" id="TIGR01258">
    <property type="entry name" value="pgm_1"/>
    <property type="match status" value="1"/>
</dbReference>
<dbReference type="SMART" id="SM00855">
    <property type="entry name" value="PGAM"/>
    <property type="match status" value="1"/>
</dbReference>
<evidence type="ECO:0000256" key="2">
    <source>
        <dbReference type="ARBA" id="ARBA00006717"/>
    </source>
</evidence>
<dbReference type="SUPFAM" id="SSF53254">
    <property type="entry name" value="Phosphoglycerate mutase-like"/>
    <property type="match status" value="1"/>
</dbReference>
<comment type="similarity">
    <text evidence="2 6">Belongs to the phosphoglycerate mutase family. BPG-dependent PGAM subfamily.</text>
</comment>
<dbReference type="InterPro" id="IPR029033">
    <property type="entry name" value="His_PPase_superfam"/>
</dbReference>
<dbReference type="GO" id="GO:0006096">
    <property type="term" value="P:glycolytic process"/>
    <property type="evidence" value="ECO:0007669"/>
    <property type="project" value="UniProtKB-UniRule"/>
</dbReference>
<dbReference type="PANTHER" id="PTHR11931">
    <property type="entry name" value="PHOSPHOGLYCERATE MUTASE"/>
    <property type="match status" value="1"/>
</dbReference>
<feature type="active site" description="Tele-phosphohistidine intermediate" evidence="6 7">
    <location>
        <position position="9"/>
    </location>
</feature>
<feature type="binding site" evidence="6 8">
    <location>
        <begin position="8"/>
        <end position="15"/>
    </location>
    <ligand>
        <name>substrate</name>
    </ligand>
</feature>
<dbReference type="GO" id="GO:0004619">
    <property type="term" value="F:phosphoglycerate mutase activity"/>
    <property type="evidence" value="ECO:0007669"/>
    <property type="project" value="UniProtKB-UniRule"/>
</dbReference>
<dbReference type="Proteomes" id="UP000231019">
    <property type="component" value="Unassembled WGS sequence"/>
</dbReference>
<dbReference type="EC" id="5.4.2.11" evidence="6 10"/>
<feature type="binding site" evidence="6 8">
    <location>
        <position position="60"/>
    </location>
    <ligand>
        <name>substrate</name>
    </ligand>
</feature>
<keyword evidence="5 6" id="KW-0413">Isomerase</keyword>
<dbReference type="UniPathway" id="UPA00109">
    <property type="reaction ID" value="UER00186"/>
</dbReference>
<feature type="binding site" evidence="6 8">
    <location>
        <begin position="114"/>
        <end position="115"/>
    </location>
    <ligand>
        <name>substrate</name>
    </ligand>
</feature>
<evidence type="ECO:0000256" key="6">
    <source>
        <dbReference type="HAMAP-Rule" id="MF_01039"/>
    </source>
</evidence>
<feature type="binding site" evidence="6 8">
    <location>
        <begin position="183"/>
        <end position="184"/>
    </location>
    <ligand>
        <name>substrate</name>
    </ligand>
</feature>
<dbReference type="InterPro" id="IPR013078">
    <property type="entry name" value="His_Pase_superF_clade-1"/>
</dbReference>
<dbReference type="GO" id="GO:0006094">
    <property type="term" value="P:gluconeogenesis"/>
    <property type="evidence" value="ECO:0007669"/>
    <property type="project" value="UniProtKB-UniRule"/>
</dbReference>
<comment type="caution">
    <text evidence="11">The sequence shown here is derived from an EMBL/GenBank/DDBJ whole genome shotgun (WGS) entry which is preliminary data.</text>
</comment>
<evidence type="ECO:0000256" key="3">
    <source>
        <dbReference type="ARBA" id="ARBA00022432"/>
    </source>
</evidence>
<evidence type="ECO:0000256" key="5">
    <source>
        <dbReference type="ARBA" id="ARBA00023235"/>
    </source>
</evidence>
<feature type="site" description="Transition state stabilizer" evidence="6 9">
    <location>
        <position position="182"/>
    </location>
</feature>
<feature type="active site" description="Proton donor/acceptor" evidence="6 7">
    <location>
        <position position="87"/>
    </location>
</feature>
<feature type="binding site" evidence="6 8">
    <location>
        <begin position="87"/>
        <end position="90"/>
    </location>
    <ligand>
        <name>substrate</name>
    </ligand>
</feature>
<keyword evidence="3 6" id="KW-0312">Gluconeogenesis</keyword>
<sequence>MYKLVLLRHGESEWNRENRFTGWTDVDLSEKGRAEAAEAGRLLKAEGFAFDLAFTSVLKRAIRTLWMALDEMDRVWIEVRKVWQLNERHYGALQGLNKAETAAQHGEDQVKVWRRSYDVPPPELEKSDARYPGHDPRYAGLSEAELPLTESLATTVERVVPYWEKEIAPAIKAGRQVLIAAHGNSLRALVKYLDGVPEAEIVGLNIPTGIPLVYELDADLKPLRHYYLGDPEKVQAAISGVANQGKAK</sequence>
<dbReference type="EMBL" id="PFFQ01000014">
    <property type="protein sequence ID" value="PIW18103.1"/>
    <property type="molecule type" value="Genomic_DNA"/>
</dbReference>
<evidence type="ECO:0000256" key="10">
    <source>
        <dbReference type="RuleBase" id="RU004512"/>
    </source>
</evidence>
<dbReference type="PROSITE" id="PS00175">
    <property type="entry name" value="PG_MUTASE"/>
    <property type="match status" value="1"/>
</dbReference>
<reference evidence="11 12" key="1">
    <citation type="submission" date="2017-09" db="EMBL/GenBank/DDBJ databases">
        <title>Depth-based differentiation of microbial function through sediment-hosted aquifers and enrichment of novel symbionts in the deep terrestrial subsurface.</title>
        <authorList>
            <person name="Probst A.J."/>
            <person name="Ladd B."/>
            <person name="Jarett J.K."/>
            <person name="Geller-Mcgrath D.E."/>
            <person name="Sieber C.M."/>
            <person name="Emerson J.B."/>
            <person name="Anantharaman K."/>
            <person name="Thomas B.C."/>
            <person name="Malmstrom R."/>
            <person name="Stieglmeier M."/>
            <person name="Klingl A."/>
            <person name="Woyke T."/>
            <person name="Ryan C.M."/>
            <person name="Banfield J.F."/>
        </authorList>
    </citation>
    <scope>NUCLEOTIDE SEQUENCE [LARGE SCALE GENOMIC DNA]</scope>
    <source>
        <strain evidence="11">CG17_big_fil_post_rev_8_21_14_2_50_48_46</strain>
    </source>
</reference>
<name>A0A2M7G7X7_9BACT</name>
<evidence type="ECO:0000313" key="11">
    <source>
        <dbReference type="EMBL" id="PIW18103.1"/>
    </source>
</evidence>
<dbReference type="Gene3D" id="3.40.50.1240">
    <property type="entry name" value="Phosphoglycerate mutase-like"/>
    <property type="match status" value="1"/>
</dbReference>
<dbReference type="InterPro" id="IPR005952">
    <property type="entry name" value="Phosphogly_mut1"/>
</dbReference>
<dbReference type="FunFam" id="3.40.50.1240:FF:000003">
    <property type="entry name" value="2,3-bisphosphoglycerate-dependent phosphoglycerate mutase"/>
    <property type="match status" value="1"/>
</dbReference>
<evidence type="ECO:0000256" key="9">
    <source>
        <dbReference type="PIRSR" id="PIRSR613078-3"/>
    </source>
</evidence>
<dbReference type="PIRSF" id="PIRSF000709">
    <property type="entry name" value="6PFK_2-Ptase"/>
    <property type="match status" value="1"/>
</dbReference>
<evidence type="ECO:0000256" key="7">
    <source>
        <dbReference type="PIRSR" id="PIRSR613078-1"/>
    </source>
</evidence>
<evidence type="ECO:0000313" key="12">
    <source>
        <dbReference type="Proteomes" id="UP000231019"/>
    </source>
</evidence>
<protein>
    <recommendedName>
        <fullName evidence="6 10">2,3-bisphosphoglycerate-dependent phosphoglycerate mutase</fullName>
        <shortName evidence="6">BPG-dependent PGAM</shortName>
        <shortName evidence="6">PGAM</shortName>
        <shortName evidence="6">Phosphoglyceromutase</shortName>
        <shortName evidence="6">dPGM</shortName>
        <ecNumber evidence="6 10">5.4.2.11</ecNumber>
    </recommendedName>
</protein>
<gene>
    <name evidence="6" type="primary">gpmA</name>
    <name evidence="11" type="ORF">COW36_06125</name>
</gene>
<organism evidence="11 12">
    <name type="scientific">bacterium (Candidatus Blackallbacteria) CG17_big_fil_post_rev_8_21_14_2_50_48_46</name>
    <dbReference type="NCBI Taxonomy" id="2014261"/>
    <lineage>
        <taxon>Bacteria</taxon>
        <taxon>Candidatus Blackallbacteria</taxon>
    </lineage>
</organism>
<dbReference type="InterPro" id="IPR001345">
    <property type="entry name" value="PG/BPGM_mutase_AS"/>
</dbReference>
<keyword evidence="4 6" id="KW-0324">Glycolysis</keyword>
<dbReference type="HAMAP" id="MF_01039">
    <property type="entry name" value="PGAM_GpmA"/>
    <property type="match status" value="1"/>
</dbReference>
<dbReference type="CDD" id="cd07067">
    <property type="entry name" value="HP_PGM_like"/>
    <property type="match status" value="1"/>
</dbReference>
<dbReference type="Pfam" id="PF00300">
    <property type="entry name" value="His_Phos_1"/>
    <property type="match status" value="1"/>
</dbReference>
<evidence type="ECO:0000256" key="4">
    <source>
        <dbReference type="ARBA" id="ARBA00023152"/>
    </source>
</evidence>
<accession>A0A2M7G7X7</accession>
<dbReference type="AlphaFoldDB" id="A0A2M7G7X7"/>
<evidence type="ECO:0000256" key="1">
    <source>
        <dbReference type="ARBA" id="ARBA00000380"/>
    </source>
</evidence>